<gene>
    <name evidence="2" type="ORF">K5P26_13465</name>
</gene>
<keyword evidence="3" id="KW-1185">Reference proteome</keyword>
<feature type="domain" description="Antitoxin SocA-like Panacea" evidence="1">
    <location>
        <begin position="28"/>
        <end position="131"/>
    </location>
</feature>
<dbReference type="NCBIfam" id="NF047745">
    <property type="entry name" value="SocA_antitoxin"/>
    <property type="match status" value="1"/>
</dbReference>
<evidence type="ECO:0000259" key="1">
    <source>
        <dbReference type="Pfam" id="PF13274"/>
    </source>
</evidence>
<accession>A0ABS7MHG6</accession>
<organism evidence="2 3">
    <name type="scientific">Sphingopyxis jiangsuensis</name>
    <dbReference type="NCBI Taxonomy" id="2871171"/>
    <lineage>
        <taxon>Bacteria</taxon>
        <taxon>Pseudomonadati</taxon>
        <taxon>Pseudomonadota</taxon>
        <taxon>Alphaproteobacteria</taxon>
        <taxon>Sphingomonadales</taxon>
        <taxon>Sphingomonadaceae</taxon>
        <taxon>Sphingopyxis</taxon>
    </lineage>
</organism>
<name>A0ABS7MHG6_9SPHN</name>
<dbReference type="Pfam" id="PF13274">
    <property type="entry name" value="SocA_Panacea"/>
    <property type="match status" value="1"/>
</dbReference>
<reference evidence="2" key="1">
    <citation type="submission" date="2021-08" db="EMBL/GenBank/DDBJ databases">
        <title>Sphingopyxis panaciterrulae sp. nov., isolated from the surface water of the Yellow Sea.</title>
        <authorList>
            <person name="Gao Z."/>
            <person name="Zhang D."/>
            <person name="Zhang A."/>
        </authorList>
    </citation>
    <scope>NUCLEOTIDE SEQUENCE</scope>
    <source>
        <strain evidence="2">XHP0097</strain>
    </source>
</reference>
<dbReference type="RefSeq" id="WP_222137162.1">
    <property type="nucleotide sequence ID" value="NZ_JAILXK010000002.1"/>
</dbReference>
<comment type="caution">
    <text evidence="2">The sequence shown here is derived from an EMBL/GenBank/DDBJ whole genome shotgun (WGS) entry which is preliminary data.</text>
</comment>
<sequence length="182" mass="20888">MSYDARAVANCIIDLSLEYDQQLTHLSLQKILYFVHGKYLIVSGFPLVGGHFEAWQYGPVHPLIFSSFKKTRGRPITEKAKRTDLLSGEEREIEPIEDKNIRLFIRVNSAHFLKLSAGRLVDLSHAKGSPWDILTKRDSNSRVFGDRITNEIIKKYFNRHIVPIRDQPSCGEPIDEQPPSRD</sequence>
<dbReference type="EMBL" id="JAILXK010000002">
    <property type="protein sequence ID" value="MBY4638149.1"/>
    <property type="molecule type" value="Genomic_DNA"/>
</dbReference>
<proteinExistence type="predicted"/>
<dbReference type="Proteomes" id="UP001166571">
    <property type="component" value="Unassembled WGS sequence"/>
</dbReference>
<protein>
    <submittedName>
        <fullName evidence="2">DUF4065 domain-containing protein</fullName>
    </submittedName>
</protein>
<dbReference type="InterPro" id="IPR025272">
    <property type="entry name" value="SocA_Panacea"/>
</dbReference>
<evidence type="ECO:0000313" key="2">
    <source>
        <dbReference type="EMBL" id="MBY4638149.1"/>
    </source>
</evidence>
<evidence type="ECO:0000313" key="3">
    <source>
        <dbReference type="Proteomes" id="UP001166571"/>
    </source>
</evidence>